<reference evidence="1" key="1">
    <citation type="journal article" date="2015" name="Nature">
        <title>Complex archaea that bridge the gap between prokaryotes and eukaryotes.</title>
        <authorList>
            <person name="Spang A."/>
            <person name="Saw J.H."/>
            <person name="Jorgensen S.L."/>
            <person name="Zaremba-Niedzwiedzka K."/>
            <person name="Martijn J."/>
            <person name="Lind A.E."/>
            <person name="van Eijk R."/>
            <person name="Schleper C."/>
            <person name="Guy L."/>
            <person name="Ettema T.J."/>
        </authorList>
    </citation>
    <scope>NUCLEOTIDE SEQUENCE</scope>
</reference>
<protein>
    <submittedName>
        <fullName evidence="1">Uncharacterized protein</fullName>
    </submittedName>
</protein>
<accession>A0A0F8YD40</accession>
<proteinExistence type="predicted"/>
<organism evidence="1">
    <name type="scientific">marine sediment metagenome</name>
    <dbReference type="NCBI Taxonomy" id="412755"/>
    <lineage>
        <taxon>unclassified sequences</taxon>
        <taxon>metagenomes</taxon>
        <taxon>ecological metagenomes</taxon>
    </lineage>
</organism>
<comment type="caution">
    <text evidence="1">The sequence shown here is derived from an EMBL/GenBank/DDBJ whole genome shotgun (WGS) entry which is preliminary data.</text>
</comment>
<dbReference type="EMBL" id="LAZR01057649">
    <property type="protein sequence ID" value="KKK71625.1"/>
    <property type="molecule type" value="Genomic_DNA"/>
</dbReference>
<dbReference type="AlphaFoldDB" id="A0A0F8YD40"/>
<sequence length="39" mass="4515">MPDFEKEILDVLALLKQAETRLLKLVQPVKEEGKCQETM</sequence>
<name>A0A0F8YD40_9ZZZZ</name>
<gene>
    <name evidence="1" type="ORF">LCGC14_2912030</name>
</gene>
<evidence type="ECO:0000313" key="1">
    <source>
        <dbReference type="EMBL" id="KKK71625.1"/>
    </source>
</evidence>